<dbReference type="PROSITE" id="PS01166">
    <property type="entry name" value="RNA_POL_BETA"/>
    <property type="match status" value="1"/>
</dbReference>
<dbReference type="Pfam" id="PF04561">
    <property type="entry name" value="RNA_pol_Rpb2_2"/>
    <property type="match status" value="1"/>
</dbReference>
<protein>
    <recommendedName>
        <fullName evidence="2">DNA-directed RNA polymerase</fullName>
        <ecNumber evidence="2">2.7.7.6</ecNumber>
    </recommendedName>
</protein>
<dbReference type="PANTHER" id="PTHR20856">
    <property type="entry name" value="DNA-DIRECTED RNA POLYMERASE I SUBUNIT 2"/>
    <property type="match status" value="1"/>
</dbReference>
<keyword evidence="7" id="KW-0862">Zinc</keyword>
<dbReference type="SUPFAM" id="SSF64484">
    <property type="entry name" value="beta and beta-prime subunits of DNA dependent RNA-polymerase"/>
    <property type="match status" value="1"/>
</dbReference>
<proteinExistence type="inferred from homology"/>
<dbReference type="EMBL" id="MN738839">
    <property type="protein sequence ID" value="QHT39232.1"/>
    <property type="molecule type" value="Genomic_DNA"/>
</dbReference>
<dbReference type="Pfam" id="PF04566">
    <property type="entry name" value="RNA_pol_Rpb2_4"/>
    <property type="match status" value="1"/>
</dbReference>
<feature type="domain" description="RNA polymerase Rpb2" evidence="14">
    <location>
        <begin position="548"/>
        <end position="606"/>
    </location>
</feature>
<feature type="domain" description="DNA-directed RNA polymerase subunit 2 hybrid-binding" evidence="9">
    <location>
        <begin position="671"/>
        <end position="1033"/>
    </location>
</feature>
<dbReference type="InterPro" id="IPR007642">
    <property type="entry name" value="RNA_pol_Rpb2_2"/>
</dbReference>
<comment type="similarity">
    <text evidence="1">Belongs to the RNA polymerase beta chain family.</text>
</comment>
<sequence length="1129" mass="129200">MIDDSYTEKIIDQYFKRSNILVNHHIESYNELIDNIVPKILSQYFPLNINVNNEKINNIEIEIVNINVNKPYYTENNGCSKIMSPHIARKRNYTYSISLNLDINITYCIKENDSIIMLPSKLLKDILLCKIPIVVKSKYCVYKDDLLSECKYDTGGYTIINGNEKVVITQEKVVPNIIQIYRNNKVTSKYKFTSEVKSCSPNTFGITRSLSIKITNKESIYDNNILAQFPHLRKDIPIVILFRLLGCLTDKEIIYNIIDNNNSETDKLMIKILQKSIRDYSEYQTENDALEYTLHHFNHSNNNFSKDVKYDYCKNIVKKDILPHLEDNVSKIQYIGLMINKLLKCYLGIEECSNRDSYNNKRIETTGVLMGNLINQCISRITKDIKSSVIKEISLGLLNANNDYSNIINDVNISKMIKSNYIETVLKSALATGNWGMKNNINKQGVSQVLNRLTFMSTLSHMRRLSTPVDNTGKLIAPRKLQNSQWGYICPTETPEGQSVGVVKNLSMMCEITNDIPKEHYISYIEEFIIKLSNIDIYKINKTSLSKVFVNGEWIGYTEEVLELITKMKDLRNKCIIHPYISVSYSNKENSIYIFSDRGRCTRPLFKSCARNIKPENIKWGNWESILLNNDFIEYVDFHEVNNSLIGNSLTQRDKNYTHYEMNPTLILGSIANTIPFLNHNQAPRNTYQSAMGKQAIGVHCTNFNQRFDTFAHVLHYSQKPMINTKIMKYLNFNSLPNGNNVIVAIATYSGYNQEDSVIINQSAIDRGLFSSTFYRTYKDEEQKNQITGDEDKFCKPDISKLLYPKPANYDKLSSAGLVEENTNISPDDIIIGKVIPIKNKEYNYRDCSTTPRVNENGIIDKNYVDINSDGYRFCNVRIRQIKVPQIGDKFSSRHGQKGTVGMTYRQEDMPRTKDGIVPDIIMNPHAVPSRMTIAQLLECILGKTCSELGYQGDGTGFNNTDVNDIINKLESCGYEGMGNEVLYNGFTGDQLKTSIFIGPTYYQRLKHMSADKVHSRASGPIVSMTRQPAEGRMAHGGLRFGEMERDCMIAHGTSSFLKERLMDVSDKYSVYVCNECNIISTGNNKESIYECKKCNNYGDFTKVYIPYACKLLIQELMTMSIGPRILTN</sequence>
<dbReference type="Gene3D" id="2.40.270.10">
    <property type="entry name" value="DNA-directed RNA polymerase, subunit 2, domain 6"/>
    <property type="match status" value="1"/>
</dbReference>
<dbReference type="GO" id="GO:0046872">
    <property type="term" value="F:metal ion binding"/>
    <property type="evidence" value="ECO:0007669"/>
    <property type="project" value="UniProtKB-KW"/>
</dbReference>
<evidence type="ECO:0000259" key="13">
    <source>
        <dbReference type="Pfam" id="PF04565"/>
    </source>
</evidence>
<dbReference type="InterPro" id="IPR007645">
    <property type="entry name" value="RNA_pol_Rpb2_3"/>
</dbReference>
<dbReference type="GO" id="GO:0003899">
    <property type="term" value="F:DNA-directed RNA polymerase activity"/>
    <property type="evidence" value="ECO:0007669"/>
    <property type="project" value="UniProtKB-EC"/>
</dbReference>
<dbReference type="InterPro" id="IPR007644">
    <property type="entry name" value="RNA_pol_bsu_protrusion"/>
</dbReference>
<dbReference type="InterPro" id="IPR037034">
    <property type="entry name" value="RNA_pol_Rpb2_2_sf"/>
</dbReference>
<feature type="domain" description="RNA polymerase beta subunit protrusion" evidence="12">
    <location>
        <begin position="21"/>
        <end position="423"/>
    </location>
</feature>
<dbReference type="GO" id="GO:0032549">
    <property type="term" value="F:ribonucleoside binding"/>
    <property type="evidence" value="ECO:0007669"/>
    <property type="project" value="InterPro"/>
</dbReference>
<dbReference type="Pfam" id="PF00562">
    <property type="entry name" value="RNA_pol_Rpb2_6"/>
    <property type="match status" value="1"/>
</dbReference>
<feature type="domain" description="RNA polymerase Rpb2" evidence="13">
    <location>
        <begin position="448"/>
        <end position="512"/>
    </location>
</feature>
<evidence type="ECO:0000256" key="3">
    <source>
        <dbReference type="ARBA" id="ARBA00022478"/>
    </source>
</evidence>
<dbReference type="InterPro" id="IPR037033">
    <property type="entry name" value="DNA-dir_RNAP_su2_hyb_sf"/>
</dbReference>
<dbReference type="CDD" id="cd00653">
    <property type="entry name" value="RNA_pol_B_RPB2"/>
    <property type="match status" value="1"/>
</dbReference>
<evidence type="ECO:0000256" key="8">
    <source>
        <dbReference type="ARBA" id="ARBA00023163"/>
    </source>
</evidence>
<evidence type="ECO:0000259" key="14">
    <source>
        <dbReference type="Pfam" id="PF04566"/>
    </source>
</evidence>
<dbReference type="Pfam" id="PF04563">
    <property type="entry name" value="RNA_pol_Rpb2_1"/>
    <property type="match status" value="1"/>
</dbReference>
<evidence type="ECO:0000259" key="9">
    <source>
        <dbReference type="Pfam" id="PF00562"/>
    </source>
</evidence>
<dbReference type="Pfam" id="PF04560">
    <property type="entry name" value="RNA_pol_Rpb2_7"/>
    <property type="match status" value="1"/>
</dbReference>
<evidence type="ECO:0000256" key="6">
    <source>
        <dbReference type="ARBA" id="ARBA00022723"/>
    </source>
</evidence>
<dbReference type="Gene3D" id="3.90.1110.10">
    <property type="entry name" value="RNA polymerase Rpb2, domain 2"/>
    <property type="match status" value="1"/>
</dbReference>
<dbReference type="Pfam" id="PF04565">
    <property type="entry name" value="RNA_pol_Rpb2_3"/>
    <property type="match status" value="1"/>
</dbReference>
<dbReference type="InterPro" id="IPR015712">
    <property type="entry name" value="DNA-dir_RNA_pol_su2"/>
</dbReference>
<dbReference type="GO" id="GO:0006351">
    <property type="term" value="P:DNA-templated transcription"/>
    <property type="evidence" value="ECO:0007669"/>
    <property type="project" value="InterPro"/>
</dbReference>
<organism evidence="15">
    <name type="scientific">viral metagenome</name>
    <dbReference type="NCBI Taxonomy" id="1070528"/>
    <lineage>
        <taxon>unclassified sequences</taxon>
        <taxon>metagenomes</taxon>
        <taxon>organismal metagenomes</taxon>
    </lineage>
</organism>
<dbReference type="Gene3D" id="3.90.1100.10">
    <property type="match status" value="2"/>
</dbReference>
<evidence type="ECO:0000259" key="12">
    <source>
        <dbReference type="Pfam" id="PF04563"/>
    </source>
</evidence>
<evidence type="ECO:0000259" key="11">
    <source>
        <dbReference type="Pfam" id="PF04561"/>
    </source>
</evidence>
<dbReference type="InterPro" id="IPR007121">
    <property type="entry name" value="RNA_pol_bsu_CS"/>
</dbReference>
<accession>A0A6C0FDF2</accession>
<keyword evidence="6" id="KW-0479">Metal-binding</keyword>
<name>A0A6C0FDF2_9ZZZZ</name>
<feature type="domain" description="RNA polymerase Rpb2" evidence="11">
    <location>
        <begin position="214"/>
        <end position="364"/>
    </location>
</feature>
<evidence type="ECO:0000256" key="2">
    <source>
        <dbReference type="ARBA" id="ARBA00012418"/>
    </source>
</evidence>
<dbReference type="GO" id="GO:0003677">
    <property type="term" value="F:DNA binding"/>
    <property type="evidence" value="ECO:0007669"/>
    <property type="project" value="InterPro"/>
</dbReference>
<dbReference type="InterPro" id="IPR007120">
    <property type="entry name" value="DNA-dir_RNAP_su2_dom"/>
</dbReference>
<dbReference type="FunFam" id="3.90.1800.10:FF:000002">
    <property type="entry name" value="DNA-directed RNA polymerase subunit beta"/>
    <property type="match status" value="1"/>
</dbReference>
<keyword evidence="4" id="KW-0808">Transferase</keyword>
<dbReference type="AlphaFoldDB" id="A0A6C0FDF2"/>
<keyword evidence="3" id="KW-0240">DNA-directed RNA polymerase</keyword>
<dbReference type="InterPro" id="IPR014724">
    <property type="entry name" value="RNA_pol_RPB2_OB-fold"/>
</dbReference>
<evidence type="ECO:0000256" key="4">
    <source>
        <dbReference type="ARBA" id="ARBA00022679"/>
    </source>
</evidence>
<evidence type="ECO:0000259" key="10">
    <source>
        <dbReference type="Pfam" id="PF04560"/>
    </source>
</evidence>
<evidence type="ECO:0000256" key="7">
    <source>
        <dbReference type="ARBA" id="ARBA00022833"/>
    </source>
</evidence>
<keyword evidence="8" id="KW-0804">Transcription</keyword>
<dbReference type="InterPro" id="IPR007641">
    <property type="entry name" value="RNA_pol_Rpb2_7"/>
</dbReference>
<dbReference type="Gene3D" id="3.90.1800.10">
    <property type="entry name" value="RNA polymerase alpha subunit dimerisation domain"/>
    <property type="match status" value="1"/>
</dbReference>
<dbReference type="Gene3D" id="2.40.50.150">
    <property type="match status" value="1"/>
</dbReference>
<evidence type="ECO:0000256" key="1">
    <source>
        <dbReference type="ARBA" id="ARBA00006835"/>
    </source>
</evidence>
<evidence type="ECO:0000313" key="15">
    <source>
        <dbReference type="EMBL" id="QHT39232.1"/>
    </source>
</evidence>
<reference evidence="15" key="1">
    <citation type="journal article" date="2020" name="Nature">
        <title>Giant virus diversity and host interactions through global metagenomics.</title>
        <authorList>
            <person name="Schulz F."/>
            <person name="Roux S."/>
            <person name="Paez-Espino D."/>
            <person name="Jungbluth S."/>
            <person name="Walsh D.A."/>
            <person name="Denef V.J."/>
            <person name="McMahon K.D."/>
            <person name="Konstantinidis K.T."/>
            <person name="Eloe-Fadrosh E.A."/>
            <person name="Kyrpides N.C."/>
            <person name="Woyke T."/>
        </authorList>
    </citation>
    <scope>NUCLEOTIDE SEQUENCE</scope>
    <source>
        <strain evidence="15">GVMAG-S-ERX556126-94</strain>
    </source>
</reference>
<evidence type="ECO:0000256" key="5">
    <source>
        <dbReference type="ARBA" id="ARBA00022695"/>
    </source>
</evidence>
<dbReference type="GO" id="GO:0000428">
    <property type="term" value="C:DNA-directed RNA polymerase complex"/>
    <property type="evidence" value="ECO:0007669"/>
    <property type="project" value="UniProtKB-KW"/>
</dbReference>
<keyword evidence="5" id="KW-0548">Nucleotidyltransferase</keyword>
<feature type="domain" description="RNA polymerase Rpb2" evidence="10">
    <location>
        <begin position="1037"/>
        <end position="1128"/>
    </location>
</feature>
<dbReference type="InterPro" id="IPR007646">
    <property type="entry name" value="RNA_pol_Rpb2_4"/>
</dbReference>
<dbReference type="EC" id="2.7.7.6" evidence="2"/>